<name>A0A5J6L6Y0_9MICO</name>
<reference evidence="3" key="1">
    <citation type="submission" date="2019-09" db="EMBL/GenBank/DDBJ databases">
        <title>Mumia zhuanghuii sp. nov. isolated from the intestinal contents of plateau pika (Ochotona curzoniae) in the Qinghai-Tibet plateau of China.</title>
        <authorList>
            <person name="Tian Z."/>
        </authorList>
    </citation>
    <scope>NUCLEOTIDE SEQUENCE [LARGE SCALE GENOMIC DNA]</scope>
    <source>
        <strain evidence="3">L-031</strain>
    </source>
</reference>
<organism evidence="2 3">
    <name type="scientific">Microbacterium lushaniae</name>
    <dbReference type="NCBI Taxonomy" id="2614639"/>
    <lineage>
        <taxon>Bacteria</taxon>
        <taxon>Bacillati</taxon>
        <taxon>Actinomycetota</taxon>
        <taxon>Actinomycetes</taxon>
        <taxon>Micrococcales</taxon>
        <taxon>Microbacteriaceae</taxon>
        <taxon>Microbacterium</taxon>
    </lineage>
</organism>
<sequence length="137" mass="14552">MSGTTNEFDEPGGNYPDRYDEKPIEPSQDDDRRGDGEATVQHGEATQDVQGGAVAPDAKAPEAASAGSPGTQDAPAMDMHSATNEDRVEGIVAQTRVDVGDAPEERIADVLRQRFSETGTDIGDDRIRALAAEIAQR</sequence>
<evidence type="ECO:0000313" key="3">
    <source>
        <dbReference type="Proteomes" id="UP000325516"/>
    </source>
</evidence>
<feature type="compositionally biased region" description="Low complexity" evidence="1">
    <location>
        <begin position="52"/>
        <end position="70"/>
    </location>
</feature>
<evidence type="ECO:0000256" key="1">
    <source>
        <dbReference type="SAM" id="MobiDB-lite"/>
    </source>
</evidence>
<feature type="region of interest" description="Disordered" evidence="1">
    <location>
        <begin position="1"/>
        <end position="88"/>
    </location>
</feature>
<dbReference type="AlphaFoldDB" id="A0A5J6L6Y0"/>
<dbReference type="KEGG" id="mlz:F6J85_14450"/>
<dbReference type="Proteomes" id="UP000325516">
    <property type="component" value="Chromosome"/>
</dbReference>
<keyword evidence="3" id="KW-1185">Reference proteome</keyword>
<dbReference type="RefSeq" id="WP_150926059.1">
    <property type="nucleotide sequence ID" value="NZ_CP044232.1"/>
</dbReference>
<accession>A0A5J6L6Y0</accession>
<protein>
    <submittedName>
        <fullName evidence="2">Uncharacterized protein</fullName>
    </submittedName>
</protein>
<feature type="compositionally biased region" description="Basic and acidic residues" evidence="1">
    <location>
        <begin position="17"/>
        <end position="36"/>
    </location>
</feature>
<dbReference type="EMBL" id="CP044232">
    <property type="protein sequence ID" value="QEW04168.1"/>
    <property type="molecule type" value="Genomic_DNA"/>
</dbReference>
<proteinExistence type="predicted"/>
<evidence type="ECO:0000313" key="2">
    <source>
        <dbReference type="EMBL" id="QEW04168.1"/>
    </source>
</evidence>
<gene>
    <name evidence="2" type="ORF">F6J85_14450</name>
</gene>